<evidence type="ECO:0000259" key="8">
    <source>
        <dbReference type="Pfam" id="PF01425"/>
    </source>
</evidence>
<dbReference type="GO" id="GO:0005524">
    <property type="term" value="F:ATP binding"/>
    <property type="evidence" value="ECO:0007669"/>
    <property type="project" value="UniProtKB-KW"/>
</dbReference>
<evidence type="ECO:0000256" key="2">
    <source>
        <dbReference type="ARBA" id="ARBA00012739"/>
    </source>
</evidence>
<evidence type="ECO:0000313" key="9">
    <source>
        <dbReference type="EMBL" id="SVA41351.1"/>
    </source>
</evidence>
<protein>
    <recommendedName>
        <fullName evidence="2">glutaminyl-tRNA synthase (glutamine-hydrolyzing)</fullName>
        <ecNumber evidence="2">6.3.5.7</ecNumber>
    </recommendedName>
</protein>
<dbReference type="EMBL" id="UINC01009216">
    <property type="protein sequence ID" value="SVA41351.1"/>
    <property type="molecule type" value="Genomic_DNA"/>
</dbReference>
<dbReference type="Pfam" id="PF01425">
    <property type="entry name" value="Amidase"/>
    <property type="match status" value="1"/>
</dbReference>
<dbReference type="NCBIfam" id="TIGR00132">
    <property type="entry name" value="gatA"/>
    <property type="match status" value="1"/>
</dbReference>
<dbReference type="PANTHER" id="PTHR11895">
    <property type="entry name" value="TRANSAMIDASE"/>
    <property type="match status" value="1"/>
</dbReference>
<gene>
    <name evidence="9" type="ORF">METZ01_LOCUS94205</name>
</gene>
<organism evidence="9">
    <name type="scientific">marine metagenome</name>
    <dbReference type="NCBI Taxonomy" id="408172"/>
    <lineage>
        <taxon>unclassified sequences</taxon>
        <taxon>metagenomes</taxon>
        <taxon>ecological metagenomes</taxon>
    </lineage>
</organism>
<dbReference type="GO" id="GO:0005739">
    <property type="term" value="C:mitochondrion"/>
    <property type="evidence" value="ECO:0007669"/>
    <property type="project" value="UniProtKB-ARBA"/>
</dbReference>
<keyword evidence="5" id="KW-0067">ATP-binding</keyword>
<sequence length="485" mass="51393">MQTISDIRTAIAGGMTAVEVCSHYLDRISATDTPIRAFTHVATEQALERAAAIDRRTPDANLTLAGVPVAVKDNICTRNMPTTASSRILQGFVPPYNATVIEKLHAAGAVIIGKTNCDEFAMGSTTEHSVTGPTRNPWNLDRVPGGSSGGSAAAVAARLSPVALGSDTGGSIRQPAAFCGIVGLKPTYGRVSRFGLLAFASSLDQIGPLALTVADVAALLTVISGQDPADATSSAKAVTDLSTGLDEPIPHPTIGVPWKMLEEGVEDEVRERFSNAIKMLQSQGAAVVNVALPHAAYAVPTYYVVAPAAASSNLARYDGVRYAYRAPLETDHTDIGSMYDRTRDGGFGDEVKRRIMLGTYALSAGYYDAYYLKAQQVRTLIRRDYDVAFEHVDAVAMPTAPTSAFGIGERSEDPLQLYMGDIFTASANLTGLPALTVPCGRDASGLPVGLQLVGRAFDETTLLRLAAHYEKAVPWWQETPTSLAT</sequence>
<dbReference type="PANTHER" id="PTHR11895:SF151">
    <property type="entry name" value="GLUTAMYL-TRNA(GLN) AMIDOTRANSFERASE SUBUNIT A"/>
    <property type="match status" value="1"/>
</dbReference>
<dbReference type="EC" id="6.3.5.7" evidence="2"/>
<accession>A0A381VMT8</accession>
<dbReference type="InterPro" id="IPR023631">
    <property type="entry name" value="Amidase_dom"/>
</dbReference>
<evidence type="ECO:0000256" key="4">
    <source>
        <dbReference type="ARBA" id="ARBA00022741"/>
    </source>
</evidence>
<dbReference type="GO" id="GO:0050567">
    <property type="term" value="F:glutaminyl-tRNA synthase (glutamine-hydrolyzing) activity"/>
    <property type="evidence" value="ECO:0007669"/>
    <property type="project" value="UniProtKB-EC"/>
</dbReference>
<name>A0A381VMT8_9ZZZZ</name>
<keyword evidence="6" id="KW-0648">Protein biosynthesis</keyword>
<evidence type="ECO:0000256" key="5">
    <source>
        <dbReference type="ARBA" id="ARBA00022840"/>
    </source>
</evidence>
<feature type="domain" description="Amidase" evidence="8">
    <location>
        <begin position="19"/>
        <end position="463"/>
    </location>
</feature>
<dbReference type="Gene3D" id="3.90.1300.10">
    <property type="entry name" value="Amidase signature (AS) domain"/>
    <property type="match status" value="1"/>
</dbReference>
<dbReference type="InterPro" id="IPR020556">
    <property type="entry name" value="Amidase_CS"/>
</dbReference>
<evidence type="ECO:0000256" key="6">
    <source>
        <dbReference type="ARBA" id="ARBA00022917"/>
    </source>
</evidence>
<proteinExistence type="inferred from homology"/>
<dbReference type="SUPFAM" id="SSF75304">
    <property type="entry name" value="Amidase signature (AS) enzymes"/>
    <property type="match status" value="1"/>
</dbReference>
<dbReference type="HAMAP" id="MF_00120">
    <property type="entry name" value="GatA"/>
    <property type="match status" value="1"/>
</dbReference>
<dbReference type="PROSITE" id="PS00571">
    <property type="entry name" value="AMIDASES"/>
    <property type="match status" value="1"/>
</dbReference>
<dbReference type="InterPro" id="IPR000120">
    <property type="entry name" value="Amidase"/>
</dbReference>
<keyword evidence="4" id="KW-0547">Nucleotide-binding</keyword>
<reference evidence="9" key="1">
    <citation type="submission" date="2018-05" db="EMBL/GenBank/DDBJ databases">
        <authorList>
            <person name="Lanie J.A."/>
            <person name="Ng W.-L."/>
            <person name="Kazmierczak K.M."/>
            <person name="Andrzejewski T.M."/>
            <person name="Davidsen T.M."/>
            <person name="Wayne K.J."/>
            <person name="Tettelin H."/>
            <person name="Glass J.I."/>
            <person name="Rusch D."/>
            <person name="Podicherti R."/>
            <person name="Tsui H.-C.T."/>
            <person name="Winkler M.E."/>
        </authorList>
    </citation>
    <scope>NUCLEOTIDE SEQUENCE</scope>
</reference>
<dbReference type="InterPro" id="IPR036928">
    <property type="entry name" value="AS_sf"/>
</dbReference>
<evidence type="ECO:0000256" key="1">
    <source>
        <dbReference type="ARBA" id="ARBA00008069"/>
    </source>
</evidence>
<evidence type="ECO:0000256" key="7">
    <source>
        <dbReference type="ARBA" id="ARBA00047407"/>
    </source>
</evidence>
<comment type="catalytic activity">
    <reaction evidence="7">
        <text>L-glutamyl-tRNA(Gln) + L-glutamine + ATP + H2O = L-glutaminyl-tRNA(Gln) + L-glutamate + ADP + phosphate + H(+)</text>
        <dbReference type="Rhea" id="RHEA:17521"/>
        <dbReference type="Rhea" id="RHEA-COMP:9681"/>
        <dbReference type="Rhea" id="RHEA-COMP:9684"/>
        <dbReference type="ChEBI" id="CHEBI:15377"/>
        <dbReference type="ChEBI" id="CHEBI:15378"/>
        <dbReference type="ChEBI" id="CHEBI:29985"/>
        <dbReference type="ChEBI" id="CHEBI:30616"/>
        <dbReference type="ChEBI" id="CHEBI:43474"/>
        <dbReference type="ChEBI" id="CHEBI:58359"/>
        <dbReference type="ChEBI" id="CHEBI:78520"/>
        <dbReference type="ChEBI" id="CHEBI:78521"/>
        <dbReference type="ChEBI" id="CHEBI:456216"/>
        <dbReference type="EC" id="6.3.5.7"/>
    </reaction>
</comment>
<dbReference type="InterPro" id="IPR004412">
    <property type="entry name" value="GatA"/>
</dbReference>
<dbReference type="GO" id="GO:0006412">
    <property type="term" value="P:translation"/>
    <property type="evidence" value="ECO:0007669"/>
    <property type="project" value="UniProtKB-KW"/>
</dbReference>
<dbReference type="GO" id="GO:0030956">
    <property type="term" value="C:glutamyl-tRNA(Gln) amidotransferase complex"/>
    <property type="evidence" value="ECO:0007669"/>
    <property type="project" value="InterPro"/>
</dbReference>
<comment type="similarity">
    <text evidence="1">Belongs to the amidase family. GatA subfamily.</text>
</comment>
<dbReference type="AlphaFoldDB" id="A0A381VMT8"/>
<evidence type="ECO:0000256" key="3">
    <source>
        <dbReference type="ARBA" id="ARBA00022598"/>
    </source>
</evidence>
<keyword evidence="3" id="KW-0436">Ligase</keyword>